<dbReference type="GO" id="GO:0061630">
    <property type="term" value="F:ubiquitin protein ligase activity"/>
    <property type="evidence" value="ECO:0007669"/>
    <property type="project" value="TreeGrafter"/>
</dbReference>
<sequence length="183" mass="20665">MGFPVGYTEVFLPKIFIQALSILGFIRSVLFSIFRFLGLSDFLEPAEGYYFQENPAQMPLTPPISAILIRELLPVVKFSDLVAGAGGEPPEKSCAVCLSEFEGGEEIRWLKNCKHIFHRSCLDRWMDHDQKTCPLCRTPFVPRDLEDEFNQRLWAASSAFGSSSTHDFYDDDYGDTPTTIPAL</sequence>
<evidence type="ECO:0000256" key="3">
    <source>
        <dbReference type="ARBA" id="ARBA00022833"/>
    </source>
</evidence>
<feature type="transmembrane region" description="Helical" evidence="5">
    <location>
        <begin position="15"/>
        <end position="37"/>
    </location>
</feature>
<dbReference type="EMBL" id="HG739119">
    <property type="protein sequence ID" value="CDP08780.1"/>
    <property type="molecule type" value="Genomic_DNA"/>
</dbReference>
<dbReference type="Pfam" id="PF13639">
    <property type="entry name" value="zf-RING_2"/>
    <property type="match status" value="1"/>
</dbReference>
<keyword evidence="3" id="KW-0862">Zinc</keyword>
<dbReference type="Proteomes" id="UP000295252">
    <property type="component" value="Chromosome IV"/>
</dbReference>
<dbReference type="PANTHER" id="PTHR45969:SF10">
    <property type="entry name" value="BRASSINOSTEROID-RESPONSIVE RING PROTEIN 1"/>
    <property type="match status" value="1"/>
</dbReference>
<dbReference type="OrthoDB" id="8062037at2759"/>
<dbReference type="GO" id="GO:0016567">
    <property type="term" value="P:protein ubiquitination"/>
    <property type="evidence" value="ECO:0007669"/>
    <property type="project" value="TreeGrafter"/>
</dbReference>
<dbReference type="Gene3D" id="3.30.40.10">
    <property type="entry name" value="Zinc/RING finger domain, C3HC4 (zinc finger)"/>
    <property type="match status" value="1"/>
</dbReference>
<dbReference type="OMA" id="MAHDQRT"/>
<dbReference type="PROSITE" id="PS50089">
    <property type="entry name" value="ZF_RING_2"/>
    <property type="match status" value="1"/>
</dbReference>
<keyword evidence="5" id="KW-0472">Membrane</keyword>
<keyword evidence="8" id="KW-1185">Reference proteome</keyword>
<dbReference type="InterPro" id="IPR011016">
    <property type="entry name" value="Znf_RING-CH"/>
</dbReference>
<dbReference type="InParanoid" id="A0A068UJS8"/>
<gene>
    <name evidence="7" type="ORF">GSCOC_T00027875001</name>
</gene>
<keyword evidence="2 4" id="KW-0863">Zinc-finger</keyword>
<evidence type="ECO:0000313" key="8">
    <source>
        <dbReference type="Proteomes" id="UP000295252"/>
    </source>
</evidence>
<organism evidence="7 8">
    <name type="scientific">Coffea canephora</name>
    <name type="common">Robusta coffee</name>
    <dbReference type="NCBI Taxonomy" id="49390"/>
    <lineage>
        <taxon>Eukaryota</taxon>
        <taxon>Viridiplantae</taxon>
        <taxon>Streptophyta</taxon>
        <taxon>Embryophyta</taxon>
        <taxon>Tracheophyta</taxon>
        <taxon>Spermatophyta</taxon>
        <taxon>Magnoliopsida</taxon>
        <taxon>eudicotyledons</taxon>
        <taxon>Gunneridae</taxon>
        <taxon>Pentapetalae</taxon>
        <taxon>asterids</taxon>
        <taxon>lamiids</taxon>
        <taxon>Gentianales</taxon>
        <taxon>Rubiaceae</taxon>
        <taxon>Ixoroideae</taxon>
        <taxon>Gardenieae complex</taxon>
        <taxon>Bertiereae - Coffeeae clade</taxon>
        <taxon>Coffeeae</taxon>
        <taxon>Coffea</taxon>
    </lineage>
</organism>
<dbReference type="GO" id="GO:1901371">
    <property type="term" value="P:regulation of leaf morphogenesis"/>
    <property type="evidence" value="ECO:0007669"/>
    <property type="project" value="EnsemblPlants"/>
</dbReference>
<dbReference type="SMART" id="SM00744">
    <property type="entry name" value="RINGv"/>
    <property type="match status" value="1"/>
</dbReference>
<evidence type="ECO:0000256" key="2">
    <source>
        <dbReference type="ARBA" id="ARBA00022771"/>
    </source>
</evidence>
<evidence type="ECO:0000256" key="5">
    <source>
        <dbReference type="SAM" id="Phobius"/>
    </source>
</evidence>
<dbReference type="GO" id="GO:0010200">
    <property type="term" value="P:response to chitin"/>
    <property type="evidence" value="ECO:0007669"/>
    <property type="project" value="EnsemblPlants"/>
</dbReference>
<proteinExistence type="predicted"/>
<keyword evidence="1" id="KW-0479">Metal-binding</keyword>
<evidence type="ECO:0000256" key="1">
    <source>
        <dbReference type="ARBA" id="ARBA00022723"/>
    </source>
</evidence>
<dbReference type="CDD" id="cd23121">
    <property type="entry name" value="RING-H2_RHA1-like"/>
    <property type="match status" value="1"/>
</dbReference>
<dbReference type="GO" id="GO:0009742">
    <property type="term" value="P:brassinosteroid mediated signaling pathway"/>
    <property type="evidence" value="ECO:0007669"/>
    <property type="project" value="EnsemblPlants"/>
</dbReference>
<dbReference type="SMART" id="SM00184">
    <property type="entry name" value="RING"/>
    <property type="match status" value="1"/>
</dbReference>
<dbReference type="PANTHER" id="PTHR45969">
    <property type="entry name" value="RING ZINC FINGER PROTEIN-RELATED"/>
    <property type="match status" value="1"/>
</dbReference>
<evidence type="ECO:0000313" key="7">
    <source>
        <dbReference type="EMBL" id="CDP08780.1"/>
    </source>
</evidence>
<name>A0A068UJS8_COFCA</name>
<dbReference type="FunFam" id="3.30.40.10:FF:000497">
    <property type="entry name" value="RING-H2 finger protein ATL73"/>
    <property type="match status" value="1"/>
</dbReference>
<dbReference type="InterPro" id="IPR013083">
    <property type="entry name" value="Znf_RING/FYVE/PHD"/>
</dbReference>
<keyword evidence="5" id="KW-0812">Transmembrane</keyword>
<dbReference type="Gramene" id="CDP08780">
    <property type="protein sequence ID" value="CDP08780"/>
    <property type="gene ID" value="GSCOC_T00027875001"/>
</dbReference>
<dbReference type="FunCoup" id="A0A068UJS8">
    <property type="interactions" value="63"/>
</dbReference>
<dbReference type="SUPFAM" id="SSF57850">
    <property type="entry name" value="RING/U-box"/>
    <property type="match status" value="1"/>
</dbReference>
<evidence type="ECO:0000259" key="6">
    <source>
        <dbReference type="PROSITE" id="PS50089"/>
    </source>
</evidence>
<keyword evidence="5" id="KW-1133">Transmembrane helix</keyword>
<feature type="domain" description="RING-type" evidence="6">
    <location>
        <begin position="94"/>
        <end position="137"/>
    </location>
</feature>
<dbReference type="GO" id="GO:0008270">
    <property type="term" value="F:zinc ion binding"/>
    <property type="evidence" value="ECO:0007669"/>
    <property type="project" value="UniProtKB-KW"/>
</dbReference>
<dbReference type="AlphaFoldDB" id="A0A068UJS8"/>
<reference evidence="8" key="1">
    <citation type="journal article" date="2014" name="Science">
        <title>The coffee genome provides insight into the convergent evolution of caffeine biosynthesis.</title>
        <authorList>
            <person name="Denoeud F."/>
            <person name="Carretero-Paulet L."/>
            <person name="Dereeper A."/>
            <person name="Droc G."/>
            <person name="Guyot R."/>
            <person name="Pietrella M."/>
            <person name="Zheng C."/>
            <person name="Alberti A."/>
            <person name="Anthony F."/>
            <person name="Aprea G."/>
            <person name="Aury J.M."/>
            <person name="Bento P."/>
            <person name="Bernard M."/>
            <person name="Bocs S."/>
            <person name="Campa C."/>
            <person name="Cenci A."/>
            <person name="Combes M.C."/>
            <person name="Crouzillat D."/>
            <person name="Da Silva C."/>
            <person name="Daddiego L."/>
            <person name="De Bellis F."/>
            <person name="Dussert S."/>
            <person name="Garsmeur O."/>
            <person name="Gayraud T."/>
            <person name="Guignon V."/>
            <person name="Jahn K."/>
            <person name="Jamilloux V."/>
            <person name="Joet T."/>
            <person name="Labadie K."/>
            <person name="Lan T."/>
            <person name="Leclercq J."/>
            <person name="Lepelley M."/>
            <person name="Leroy T."/>
            <person name="Li L.T."/>
            <person name="Librado P."/>
            <person name="Lopez L."/>
            <person name="Munoz A."/>
            <person name="Noel B."/>
            <person name="Pallavicini A."/>
            <person name="Perrotta G."/>
            <person name="Poncet V."/>
            <person name="Pot D."/>
            <person name="Priyono X."/>
            <person name="Rigoreau M."/>
            <person name="Rouard M."/>
            <person name="Rozas J."/>
            <person name="Tranchant-Dubreuil C."/>
            <person name="VanBuren R."/>
            <person name="Zhang Q."/>
            <person name="Andrade A.C."/>
            <person name="Argout X."/>
            <person name="Bertrand B."/>
            <person name="de Kochko A."/>
            <person name="Graziosi G."/>
            <person name="Henry R.J."/>
            <person name="Jayarama X."/>
            <person name="Ming R."/>
            <person name="Nagai C."/>
            <person name="Rounsley S."/>
            <person name="Sankoff D."/>
            <person name="Giuliano G."/>
            <person name="Albert V.A."/>
            <person name="Wincker P."/>
            <person name="Lashermes P."/>
        </authorList>
    </citation>
    <scope>NUCLEOTIDE SEQUENCE [LARGE SCALE GENOMIC DNA]</scope>
    <source>
        <strain evidence="8">cv. DH200-94</strain>
    </source>
</reference>
<dbReference type="InterPro" id="IPR001841">
    <property type="entry name" value="Znf_RING"/>
</dbReference>
<dbReference type="PhylomeDB" id="A0A068UJS8"/>
<protein>
    <recommendedName>
        <fullName evidence="6">RING-type domain-containing protein</fullName>
    </recommendedName>
</protein>
<evidence type="ECO:0000256" key="4">
    <source>
        <dbReference type="PROSITE-ProRule" id="PRU00175"/>
    </source>
</evidence>
<accession>A0A068UJS8</accession>